<evidence type="ECO:0000313" key="2">
    <source>
        <dbReference type="Proteomes" id="UP000279089"/>
    </source>
</evidence>
<proteinExistence type="predicted"/>
<keyword evidence="2" id="KW-1185">Reference proteome</keyword>
<sequence length="163" mass="17783">MKVPFLLLIISLMAISCKKDGPAGPAGKDGNANVTVFNFGSRVVTTASNYVLSGISRGRIDSSMVLAYYNPVPEDESAWYPVPGLGSLGAYETRYFISQTSNDYTFSVRLVTPAGAAYTTPVTFRKMRIFIVPANNVVNVNGRMAGPDLKDYYAVKEFYNIPD</sequence>
<reference evidence="2" key="1">
    <citation type="submission" date="2018-11" db="EMBL/GenBank/DDBJ databases">
        <title>Chitinophaga lutea sp.nov., isolate from arsenic contaminated soil.</title>
        <authorList>
            <person name="Zong Y."/>
        </authorList>
    </citation>
    <scope>NUCLEOTIDE SEQUENCE [LARGE SCALE GENOMIC DNA]</scope>
    <source>
        <strain evidence="2">YLT18</strain>
    </source>
</reference>
<organism evidence="1 2">
    <name type="scientific">Chitinophaga barathri</name>
    <dbReference type="NCBI Taxonomy" id="1647451"/>
    <lineage>
        <taxon>Bacteria</taxon>
        <taxon>Pseudomonadati</taxon>
        <taxon>Bacteroidota</taxon>
        <taxon>Chitinophagia</taxon>
        <taxon>Chitinophagales</taxon>
        <taxon>Chitinophagaceae</taxon>
        <taxon>Chitinophaga</taxon>
    </lineage>
</organism>
<dbReference type="AlphaFoldDB" id="A0A3N4MPK5"/>
<evidence type="ECO:0000313" key="1">
    <source>
        <dbReference type="EMBL" id="RPD41599.1"/>
    </source>
</evidence>
<dbReference type="Proteomes" id="UP000279089">
    <property type="component" value="Unassembled WGS sequence"/>
</dbReference>
<accession>A0A3N4MPK5</accession>
<dbReference type="EMBL" id="RMBX01000004">
    <property type="protein sequence ID" value="RPD41599.1"/>
    <property type="molecule type" value="Genomic_DNA"/>
</dbReference>
<protein>
    <submittedName>
        <fullName evidence="1">Uncharacterized protein</fullName>
    </submittedName>
</protein>
<dbReference type="PROSITE" id="PS51257">
    <property type="entry name" value="PROKAR_LIPOPROTEIN"/>
    <property type="match status" value="1"/>
</dbReference>
<gene>
    <name evidence="1" type="ORF">EG028_09845</name>
</gene>
<comment type="caution">
    <text evidence="1">The sequence shown here is derived from an EMBL/GenBank/DDBJ whole genome shotgun (WGS) entry which is preliminary data.</text>
</comment>
<name>A0A3N4MPK5_9BACT</name>